<dbReference type="RefSeq" id="WP_271020569.1">
    <property type="nucleotide sequence ID" value="NZ_JAQHXR010000001.1"/>
</dbReference>
<dbReference type="InterPro" id="IPR018704">
    <property type="entry name" value="SecYEG/CpoB_TPR"/>
</dbReference>
<evidence type="ECO:0000313" key="3">
    <source>
        <dbReference type="EMBL" id="MDA3968275.1"/>
    </source>
</evidence>
<accession>A0ABT4VDR0</accession>
<evidence type="ECO:0000313" key="4">
    <source>
        <dbReference type="Proteomes" id="UP001210261"/>
    </source>
</evidence>
<comment type="caution">
    <text evidence="3">The sequence shown here is derived from an EMBL/GenBank/DDBJ whole genome shotgun (WGS) entry which is preliminary data.</text>
</comment>
<keyword evidence="1" id="KW-0472">Membrane</keyword>
<evidence type="ECO:0000259" key="2">
    <source>
        <dbReference type="Pfam" id="PF09976"/>
    </source>
</evidence>
<organism evidence="3 4">
    <name type="scientific">Helicobacter ibis</name>
    <dbReference type="NCBI Taxonomy" id="2962633"/>
    <lineage>
        <taxon>Bacteria</taxon>
        <taxon>Pseudomonadati</taxon>
        <taxon>Campylobacterota</taxon>
        <taxon>Epsilonproteobacteria</taxon>
        <taxon>Campylobacterales</taxon>
        <taxon>Helicobacteraceae</taxon>
        <taxon>Helicobacter</taxon>
    </lineage>
</organism>
<dbReference type="Proteomes" id="UP001210261">
    <property type="component" value="Unassembled WGS sequence"/>
</dbReference>
<keyword evidence="4" id="KW-1185">Reference proteome</keyword>
<feature type="transmembrane region" description="Helical" evidence="1">
    <location>
        <begin position="36"/>
        <end position="58"/>
    </location>
</feature>
<dbReference type="Pfam" id="PF09976">
    <property type="entry name" value="TPR_21"/>
    <property type="match status" value="1"/>
</dbReference>
<proteinExistence type="predicted"/>
<keyword evidence="1" id="KW-1133">Transmembrane helix</keyword>
<reference evidence="3 4" key="1">
    <citation type="submission" date="2023-01" db="EMBL/GenBank/DDBJ databases">
        <title>Description of Helicobacter ibis sp. nov. isolated from faecal droppings of black-faced ibis (Theristicus melanopis).</title>
        <authorList>
            <person name="Lopez-Cantillo M."/>
            <person name="Vidal-Veuthey B."/>
            <person name="Mella A."/>
            <person name="De La Haba R."/>
            <person name="Collado L."/>
        </authorList>
    </citation>
    <scope>NUCLEOTIDE SEQUENCE [LARGE SCALE GENOMIC DNA]</scope>
    <source>
        <strain evidence="3 4">A82</strain>
    </source>
</reference>
<name>A0ABT4VDR0_9HELI</name>
<gene>
    <name evidence="3" type="ORF">PF021_01135</name>
</gene>
<feature type="domain" description="Ancillary SecYEG translocon subunit/Cell division coordinator CpoB TPR" evidence="2">
    <location>
        <begin position="32"/>
        <end position="179"/>
    </location>
</feature>
<sequence>MDFKKGLGYIKEEIDSNEKMLEGVFRLESILKKYKMPLIAIIVATIVFTIGYTANSYYKENKQQELSSLYTLALQENKEAIAKLEESKSSLYDLYLFQKAVKEGDTEILNKLKDSKVAILAKFAEYQSASLDKNKTELENSTIDFAKLQLALLNIQEKNTNEAKTILEQIPDDSFVKEIAKELEHLSIKGETNATK</sequence>
<dbReference type="EMBL" id="JAQHXR010000001">
    <property type="protein sequence ID" value="MDA3968275.1"/>
    <property type="molecule type" value="Genomic_DNA"/>
</dbReference>
<keyword evidence="1" id="KW-0812">Transmembrane</keyword>
<evidence type="ECO:0000256" key="1">
    <source>
        <dbReference type="SAM" id="Phobius"/>
    </source>
</evidence>
<protein>
    <submittedName>
        <fullName evidence="3">Tetratricopeptide repeat protein</fullName>
    </submittedName>
</protein>